<sequence>MSSRSRLRVRRSRTVDSMPGHSSEDSITGHHSQALIPTTQGASSAASASSSIAERMTQMMTPSLQSDDVTPVSTKDAFIAGMGQDMSHRVCCTDKAKTLCTWYRRGEGLSSSDGYHT</sequence>
<dbReference type="OrthoDB" id="1913335at2759"/>
<protein>
    <submittedName>
        <fullName evidence="2">Uncharacterized protein</fullName>
    </submittedName>
</protein>
<feature type="compositionally biased region" description="Polar residues" evidence="1">
    <location>
        <begin position="58"/>
        <end position="70"/>
    </location>
</feature>
<feature type="region of interest" description="Disordered" evidence="1">
    <location>
        <begin position="1"/>
        <end position="70"/>
    </location>
</feature>
<proteinExistence type="predicted"/>
<dbReference type="AlphaFoldDB" id="A0A843TT92"/>
<reference evidence="2" key="1">
    <citation type="submission" date="2017-07" db="EMBL/GenBank/DDBJ databases">
        <title>Taro Niue Genome Assembly and Annotation.</title>
        <authorList>
            <person name="Atibalentja N."/>
            <person name="Keating K."/>
            <person name="Fields C.J."/>
        </authorList>
    </citation>
    <scope>NUCLEOTIDE SEQUENCE</scope>
    <source>
        <strain evidence="2">Niue_2</strain>
        <tissue evidence="2">Leaf</tissue>
    </source>
</reference>
<evidence type="ECO:0000256" key="1">
    <source>
        <dbReference type="SAM" id="MobiDB-lite"/>
    </source>
</evidence>
<feature type="compositionally biased region" description="Basic residues" evidence="1">
    <location>
        <begin position="1"/>
        <end position="12"/>
    </location>
</feature>
<evidence type="ECO:0000313" key="3">
    <source>
        <dbReference type="Proteomes" id="UP000652761"/>
    </source>
</evidence>
<feature type="compositionally biased region" description="Low complexity" evidence="1">
    <location>
        <begin position="42"/>
        <end position="51"/>
    </location>
</feature>
<dbReference type="EMBL" id="NMUH01000138">
    <property type="protein sequence ID" value="MQL72653.1"/>
    <property type="molecule type" value="Genomic_DNA"/>
</dbReference>
<name>A0A843TT92_COLES</name>
<feature type="non-terminal residue" evidence="2">
    <location>
        <position position="117"/>
    </location>
</feature>
<feature type="compositionally biased region" description="Polar residues" evidence="1">
    <location>
        <begin position="29"/>
        <end position="41"/>
    </location>
</feature>
<gene>
    <name evidence="2" type="ORF">Taro_004972</name>
</gene>
<evidence type="ECO:0000313" key="2">
    <source>
        <dbReference type="EMBL" id="MQL72653.1"/>
    </source>
</evidence>
<accession>A0A843TT92</accession>
<comment type="caution">
    <text evidence="2">The sequence shown here is derived from an EMBL/GenBank/DDBJ whole genome shotgun (WGS) entry which is preliminary data.</text>
</comment>
<organism evidence="2 3">
    <name type="scientific">Colocasia esculenta</name>
    <name type="common">Wild taro</name>
    <name type="synonym">Arum esculentum</name>
    <dbReference type="NCBI Taxonomy" id="4460"/>
    <lineage>
        <taxon>Eukaryota</taxon>
        <taxon>Viridiplantae</taxon>
        <taxon>Streptophyta</taxon>
        <taxon>Embryophyta</taxon>
        <taxon>Tracheophyta</taxon>
        <taxon>Spermatophyta</taxon>
        <taxon>Magnoliopsida</taxon>
        <taxon>Liliopsida</taxon>
        <taxon>Araceae</taxon>
        <taxon>Aroideae</taxon>
        <taxon>Colocasieae</taxon>
        <taxon>Colocasia</taxon>
    </lineage>
</organism>
<dbReference type="Proteomes" id="UP000652761">
    <property type="component" value="Unassembled WGS sequence"/>
</dbReference>
<keyword evidence="3" id="KW-1185">Reference proteome</keyword>